<reference evidence="8 9" key="1">
    <citation type="submission" date="2022-11" db="UniProtKB">
        <authorList>
            <consortium name="WormBaseParasite"/>
        </authorList>
    </citation>
    <scope>IDENTIFICATION</scope>
</reference>
<sequence>MVKLKNRYILAEVFYEDEGGAVTDSAIYAALCKQIAALFGDFGIAAAKSSLSVKVFDSATATSVIRISVESSQRLLASIPFVNSIGGIPAVLKVLFVGCSIRSCEKALLRINRMRLYSSLKSATNKSEEKELLDAIRATTGNVRFE</sequence>
<comment type="subcellular location">
    <subcellularLocation>
        <location evidence="6">Nucleus</location>
        <location evidence="6">Nucleolus</location>
    </subcellularLocation>
</comment>
<evidence type="ECO:0000256" key="3">
    <source>
        <dbReference type="ARBA" id="ARBA00022694"/>
    </source>
</evidence>
<evidence type="ECO:0000313" key="9">
    <source>
        <dbReference type="WBParaSite" id="PgR019_g145_t02"/>
    </source>
</evidence>
<comment type="similarity">
    <text evidence="1 6">Belongs to the eukaryotic/archaeal RNase P protein component 2 family.</text>
</comment>
<dbReference type="GO" id="GO:0005730">
    <property type="term" value="C:nucleolus"/>
    <property type="evidence" value="ECO:0007669"/>
    <property type="project" value="UniProtKB-SubCell"/>
</dbReference>
<dbReference type="WBParaSite" id="PgR019_g145_t04">
    <property type="protein sequence ID" value="PgR019_g145_t04"/>
    <property type="gene ID" value="PgR019_g145"/>
</dbReference>
<dbReference type="Pfam" id="PF01900">
    <property type="entry name" value="RNase_P_Rpp14"/>
    <property type="match status" value="1"/>
</dbReference>
<dbReference type="InterPro" id="IPR016819">
    <property type="entry name" value="RNase_P/MRP_POP5"/>
</dbReference>
<dbReference type="Proteomes" id="UP000887569">
    <property type="component" value="Unplaced"/>
</dbReference>
<evidence type="ECO:0000256" key="5">
    <source>
        <dbReference type="ARBA" id="ARBA00044198"/>
    </source>
</evidence>
<dbReference type="Gene3D" id="3.30.70.3250">
    <property type="entry name" value="Ribonuclease P, Pop5 subunit"/>
    <property type="match status" value="1"/>
</dbReference>
<proteinExistence type="inferred from homology"/>
<dbReference type="WBParaSite" id="PgR019_g145_t01">
    <property type="protein sequence ID" value="PgR019_g145_t01"/>
    <property type="gene ID" value="PgR019_g145"/>
</dbReference>
<dbReference type="PANTHER" id="PTHR48414">
    <property type="entry name" value="POP5 HOMOLOG, RIBONUCLEASE P_MRP SUBUNIT"/>
    <property type="match status" value="1"/>
</dbReference>
<evidence type="ECO:0000313" key="8">
    <source>
        <dbReference type="WBParaSite" id="PgR019_g145_t01"/>
    </source>
</evidence>
<dbReference type="GO" id="GO:0033204">
    <property type="term" value="F:ribonuclease P RNA binding"/>
    <property type="evidence" value="ECO:0007669"/>
    <property type="project" value="InterPro"/>
</dbReference>
<dbReference type="PANTHER" id="PTHR48414:SF1">
    <property type="entry name" value="POP5 HOMOLOG, RIBONUCLEASE P_MRP SUBUNIT"/>
    <property type="match status" value="1"/>
</dbReference>
<keyword evidence="4 6" id="KW-0539">Nucleus</keyword>
<evidence type="ECO:0000313" key="7">
    <source>
        <dbReference type="Proteomes" id="UP000887569"/>
    </source>
</evidence>
<dbReference type="GO" id="GO:0006364">
    <property type="term" value="P:rRNA processing"/>
    <property type="evidence" value="ECO:0007669"/>
    <property type="project" value="UniProtKB-KW"/>
</dbReference>
<evidence type="ECO:0000256" key="1">
    <source>
        <dbReference type="ARBA" id="ARBA00010800"/>
    </source>
</evidence>
<dbReference type="PIRSF" id="PIRSF023803">
    <property type="entry name" value="Ribonuclease_P_prd"/>
    <property type="match status" value="1"/>
</dbReference>
<dbReference type="InterPro" id="IPR002759">
    <property type="entry name" value="Pop5/Rpp14/Rnp2-like"/>
</dbReference>
<evidence type="ECO:0000313" key="10">
    <source>
        <dbReference type="WBParaSite" id="PgR019_g145_t04"/>
    </source>
</evidence>
<organism evidence="7 10">
    <name type="scientific">Parascaris univalens</name>
    <name type="common">Nematode worm</name>
    <dbReference type="NCBI Taxonomy" id="6257"/>
    <lineage>
        <taxon>Eukaryota</taxon>
        <taxon>Metazoa</taxon>
        <taxon>Ecdysozoa</taxon>
        <taxon>Nematoda</taxon>
        <taxon>Chromadorea</taxon>
        <taxon>Rhabditida</taxon>
        <taxon>Spirurina</taxon>
        <taxon>Ascaridomorpha</taxon>
        <taxon>Ascaridoidea</taxon>
        <taxon>Ascarididae</taxon>
        <taxon>Parascaris</taxon>
    </lineage>
</organism>
<dbReference type="InterPro" id="IPR038085">
    <property type="entry name" value="Rnp2-like_sf"/>
</dbReference>
<dbReference type="GO" id="GO:0030677">
    <property type="term" value="C:ribonuclease P complex"/>
    <property type="evidence" value="ECO:0007669"/>
    <property type="project" value="InterPro"/>
</dbReference>
<comment type="function">
    <text evidence="6">Component of ribonuclease P, a protein complex that generates mature tRNA molecules by cleaving their 5'-ends.</text>
</comment>
<keyword evidence="3 6" id="KW-0819">tRNA processing</keyword>
<dbReference type="WBParaSite" id="PgR019_g145_t02">
    <property type="protein sequence ID" value="PgR019_g145_t02"/>
    <property type="gene ID" value="PgR019_g145"/>
</dbReference>
<dbReference type="WBParaSite" id="PgR019_g145_t03">
    <property type="protein sequence ID" value="PgR019_g145_t03"/>
    <property type="gene ID" value="PgR019_g145"/>
</dbReference>
<accession>A0A915AZM2</accession>
<name>A0A915AZM2_PARUN</name>
<protein>
    <recommendedName>
        <fullName evidence="5 6">Ribonuclease P/MRP protein subunit POP5</fullName>
    </recommendedName>
</protein>
<dbReference type="SUPFAM" id="SSF160350">
    <property type="entry name" value="Rnp2-like"/>
    <property type="match status" value="1"/>
</dbReference>
<keyword evidence="7" id="KW-1185">Reference proteome</keyword>
<dbReference type="AlphaFoldDB" id="A0A915AZM2"/>
<evidence type="ECO:0000256" key="4">
    <source>
        <dbReference type="ARBA" id="ARBA00023242"/>
    </source>
</evidence>
<evidence type="ECO:0000256" key="2">
    <source>
        <dbReference type="ARBA" id="ARBA00022552"/>
    </source>
</evidence>
<keyword evidence="2" id="KW-0698">rRNA processing</keyword>
<evidence type="ECO:0000256" key="6">
    <source>
        <dbReference type="PIRNR" id="PIRNR023803"/>
    </source>
</evidence>
<dbReference type="GO" id="GO:0001682">
    <property type="term" value="P:tRNA 5'-leader removal"/>
    <property type="evidence" value="ECO:0007669"/>
    <property type="project" value="InterPro"/>
</dbReference>